<reference evidence="18 19" key="1">
    <citation type="submission" date="2019-08" db="EMBL/GenBank/DDBJ databases">
        <title>In-depth cultivation of the pig gut microbiome towards novel bacterial diversity and tailored functional studies.</title>
        <authorList>
            <person name="Wylensek D."/>
            <person name="Hitch T.C.A."/>
            <person name="Clavel T."/>
        </authorList>
    </citation>
    <scope>NUCLEOTIDE SEQUENCE [LARGE SCALE GENOMIC DNA]</scope>
    <source>
        <strain evidence="18 19">MUC/MUC-530-WT-4D</strain>
    </source>
</reference>
<feature type="transmembrane region" description="Helical" evidence="17">
    <location>
        <begin position="42"/>
        <end position="60"/>
    </location>
</feature>
<evidence type="ECO:0000256" key="8">
    <source>
        <dbReference type="ARBA" id="ARBA00022960"/>
    </source>
</evidence>
<evidence type="ECO:0000256" key="17">
    <source>
        <dbReference type="HAMAP-Rule" id="MF_01006"/>
    </source>
</evidence>
<dbReference type="EC" id="3.6.1.27" evidence="3 17"/>
<keyword evidence="11 17" id="KW-0472">Membrane</keyword>
<dbReference type="InterPro" id="IPR003824">
    <property type="entry name" value="UppP"/>
</dbReference>
<evidence type="ECO:0000256" key="9">
    <source>
        <dbReference type="ARBA" id="ARBA00022984"/>
    </source>
</evidence>
<proteinExistence type="inferred from homology"/>
<evidence type="ECO:0000256" key="7">
    <source>
        <dbReference type="ARBA" id="ARBA00022801"/>
    </source>
</evidence>
<keyword evidence="7 17" id="KW-0378">Hydrolase</keyword>
<evidence type="ECO:0000256" key="11">
    <source>
        <dbReference type="ARBA" id="ARBA00023136"/>
    </source>
</evidence>
<feature type="transmembrane region" description="Helical" evidence="17">
    <location>
        <begin position="72"/>
        <end position="91"/>
    </location>
</feature>
<keyword evidence="6 17" id="KW-0812">Transmembrane</keyword>
<keyword evidence="10 17" id="KW-1133">Transmembrane helix</keyword>
<dbReference type="GO" id="GO:0005886">
    <property type="term" value="C:plasma membrane"/>
    <property type="evidence" value="ECO:0007669"/>
    <property type="project" value="UniProtKB-SubCell"/>
</dbReference>
<dbReference type="GO" id="GO:0046677">
    <property type="term" value="P:response to antibiotic"/>
    <property type="evidence" value="ECO:0007669"/>
    <property type="project" value="UniProtKB-UniRule"/>
</dbReference>
<evidence type="ECO:0000256" key="4">
    <source>
        <dbReference type="ARBA" id="ARBA00021581"/>
    </source>
</evidence>
<comment type="function">
    <text evidence="17">Catalyzes the dephosphorylation of undecaprenyl diphosphate (UPP). Confers resistance to bacitracin.</text>
</comment>
<feature type="transmembrane region" description="Helical" evidence="17">
    <location>
        <begin position="245"/>
        <end position="263"/>
    </location>
</feature>
<evidence type="ECO:0000313" key="18">
    <source>
        <dbReference type="EMBL" id="MST73995.1"/>
    </source>
</evidence>
<evidence type="ECO:0000256" key="1">
    <source>
        <dbReference type="ARBA" id="ARBA00004651"/>
    </source>
</evidence>
<keyword evidence="19" id="KW-1185">Reference proteome</keyword>
<evidence type="ECO:0000256" key="16">
    <source>
        <dbReference type="ARBA" id="ARBA00047594"/>
    </source>
</evidence>
<comment type="subcellular location">
    <subcellularLocation>
        <location evidence="1 17">Cell membrane</location>
        <topology evidence="1 17">Multi-pass membrane protein</topology>
    </subcellularLocation>
</comment>
<dbReference type="Proteomes" id="UP000474024">
    <property type="component" value="Unassembled WGS sequence"/>
</dbReference>
<gene>
    <name evidence="17" type="primary">uppP</name>
    <name evidence="18" type="ORF">FYJ75_02945</name>
</gene>
<keyword evidence="12 17" id="KW-0046">Antibiotic resistance</keyword>
<protein>
    <recommendedName>
        <fullName evidence="4 17">Undecaprenyl-diphosphatase</fullName>
        <ecNumber evidence="3 17">3.6.1.27</ecNumber>
    </recommendedName>
    <alternativeName>
        <fullName evidence="15 17">Bacitracin resistance protein</fullName>
    </alternativeName>
    <alternativeName>
        <fullName evidence="14 17">Undecaprenyl pyrophosphate phosphatase</fullName>
    </alternativeName>
</protein>
<dbReference type="EMBL" id="VUNI01000003">
    <property type="protein sequence ID" value="MST73995.1"/>
    <property type="molecule type" value="Genomic_DNA"/>
</dbReference>
<feature type="transmembrane region" description="Helical" evidence="17">
    <location>
        <begin position="207"/>
        <end position="225"/>
    </location>
</feature>
<evidence type="ECO:0000256" key="6">
    <source>
        <dbReference type="ARBA" id="ARBA00022692"/>
    </source>
</evidence>
<organism evidence="18 19">
    <name type="scientific">Roseburia porci</name>
    <dbReference type="NCBI Taxonomy" id="2605790"/>
    <lineage>
        <taxon>Bacteria</taxon>
        <taxon>Bacillati</taxon>
        <taxon>Bacillota</taxon>
        <taxon>Clostridia</taxon>
        <taxon>Lachnospirales</taxon>
        <taxon>Lachnospiraceae</taxon>
        <taxon>Roseburia</taxon>
    </lineage>
</organism>
<feature type="transmembrane region" description="Helical" evidence="17">
    <location>
        <begin position="136"/>
        <end position="154"/>
    </location>
</feature>
<feature type="transmembrane region" description="Helical" evidence="17">
    <location>
        <begin position="103"/>
        <end position="124"/>
    </location>
</feature>
<feature type="transmembrane region" description="Helical" evidence="17">
    <location>
        <begin position="275"/>
        <end position="295"/>
    </location>
</feature>
<dbReference type="AlphaFoldDB" id="A0A6L5YNH5"/>
<comment type="similarity">
    <text evidence="2 17">Belongs to the UppP family.</text>
</comment>
<evidence type="ECO:0000256" key="15">
    <source>
        <dbReference type="ARBA" id="ARBA00032932"/>
    </source>
</evidence>
<comment type="catalytic activity">
    <reaction evidence="16 17">
        <text>di-trans,octa-cis-undecaprenyl diphosphate + H2O = di-trans,octa-cis-undecaprenyl phosphate + phosphate + H(+)</text>
        <dbReference type="Rhea" id="RHEA:28094"/>
        <dbReference type="ChEBI" id="CHEBI:15377"/>
        <dbReference type="ChEBI" id="CHEBI:15378"/>
        <dbReference type="ChEBI" id="CHEBI:43474"/>
        <dbReference type="ChEBI" id="CHEBI:58405"/>
        <dbReference type="ChEBI" id="CHEBI:60392"/>
        <dbReference type="EC" id="3.6.1.27"/>
    </reaction>
</comment>
<evidence type="ECO:0000256" key="2">
    <source>
        <dbReference type="ARBA" id="ARBA00010621"/>
    </source>
</evidence>
<dbReference type="Pfam" id="PF02673">
    <property type="entry name" value="BacA"/>
    <property type="match status" value="1"/>
</dbReference>
<comment type="caution">
    <text evidence="18">The sequence shown here is derived from an EMBL/GenBank/DDBJ whole genome shotgun (WGS) entry which is preliminary data.</text>
</comment>
<evidence type="ECO:0000256" key="13">
    <source>
        <dbReference type="ARBA" id="ARBA00023316"/>
    </source>
</evidence>
<dbReference type="GO" id="GO:0050380">
    <property type="term" value="F:undecaprenyl-diphosphatase activity"/>
    <property type="evidence" value="ECO:0007669"/>
    <property type="project" value="UniProtKB-UniRule"/>
</dbReference>
<dbReference type="HAMAP" id="MF_01006">
    <property type="entry name" value="Undec_diphosphatase"/>
    <property type="match status" value="1"/>
</dbReference>
<evidence type="ECO:0000313" key="19">
    <source>
        <dbReference type="Proteomes" id="UP000474024"/>
    </source>
</evidence>
<dbReference type="GO" id="GO:0071555">
    <property type="term" value="P:cell wall organization"/>
    <property type="evidence" value="ECO:0007669"/>
    <property type="project" value="UniProtKB-KW"/>
</dbReference>
<dbReference type="PANTHER" id="PTHR30622">
    <property type="entry name" value="UNDECAPRENYL-DIPHOSPHATASE"/>
    <property type="match status" value="1"/>
</dbReference>
<dbReference type="RefSeq" id="WP_154428698.1">
    <property type="nucleotide sequence ID" value="NZ_VUNI01000003.1"/>
</dbReference>
<evidence type="ECO:0000256" key="10">
    <source>
        <dbReference type="ARBA" id="ARBA00022989"/>
    </source>
</evidence>
<dbReference type="PANTHER" id="PTHR30622:SF2">
    <property type="entry name" value="UNDECAPRENYL-DIPHOSPHATASE"/>
    <property type="match status" value="1"/>
</dbReference>
<keyword evidence="9 17" id="KW-0573">Peptidoglycan synthesis</keyword>
<evidence type="ECO:0000256" key="5">
    <source>
        <dbReference type="ARBA" id="ARBA00022475"/>
    </source>
</evidence>
<name>A0A6L5YNH5_9FIRM</name>
<keyword evidence="8 17" id="KW-0133">Cell shape</keyword>
<comment type="miscellaneous">
    <text evidence="17">Bacitracin is thought to be involved in the inhibition of peptidoglycan synthesis by sequestering undecaprenyl diphosphate, thereby reducing the pool of lipid carrier available.</text>
</comment>
<keyword evidence="13 17" id="KW-0961">Cell wall biogenesis/degradation</keyword>
<sequence length="296" mass="32081">MSLLQAILMGVIQGLTEFLPVSSSGHLALFQILFHANTDTGLLFSVLLHLGTLISIFVAFHKDVGRLIREGILLFIDIILNIITFFENLFLRKDLPYRRVICTAYRKFVMLILVSTIPTGIIGIVDSDLVEMSETILLIPGACLVITGILLLIADRLPDGHKTPKHVTYTNAFMVGICQGLATLPGLSRSGTTITACLASGFDRKFAVKYSFLMSIPAVLGAAILEIKDCFGAQGSELALSGGMITNYIVGMIVAAVIGYISIKTMLVIVRRKKFTGFAIYCILVGIVSVVGYFIA</sequence>
<evidence type="ECO:0000256" key="14">
    <source>
        <dbReference type="ARBA" id="ARBA00032707"/>
    </source>
</evidence>
<evidence type="ECO:0000256" key="12">
    <source>
        <dbReference type="ARBA" id="ARBA00023251"/>
    </source>
</evidence>
<keyword evidence="5 17" id="KW-1003">Cell membrane</keyword>
<dbReference type="GO" id="GO:0008360">
    <property type="term" value="P:regulation of cell shape"/>
    <property type="evidence" value="ECO:0007669"/>
    <property type="project" value="UniProtKB-KW"/>
</dbReference>
<accession>A0A6L5YNH5</accession>
<evidence type="ECO:0000256" key="3">
    <source>
        <dbReference type="ARBA" id="ARBA00012374"/>
    </source>
</evidence>
<dbReference type="GO" id="GO:0009252">
    <property type="term" value="P:peptidoglycan biosynthetic process"/>
    <property type="evidence" value="ECO:0007669"/>
    <property type="project" value="UniProtKB-KW"/>
</dbReference>